<dbReference type="RefSeq" id="WP_173196304.1">
    <property type="nucleotide sequence ID" value="NZ_JABFCX010000002.1"/>
</dbReference>
<evidence type="ECO:0000259" key="2">
    <source>
        <dbReference type="Pfam" id="PF03865"/>
    </source>
</evidence>
<organism evidence="3 4">
    <name type="scientific">Parvularcula mediterranea</name>
    <dbReference type="NCBI Taxonomy" id="2732508"/>
    <lineage>
        <taxon>Bacteria</taxon>
        <taxon>Pseudomonadati</taxon>
        <taxon>Pseudomonadota</taxon>
        <taxon>Alphaproteobacteria</taxon>
        <taxon>Parvularculales</taxon>
        <taxon>Parvularculaceae</taxon>
        <taxon>Parvularcula</taxon>
    </lineage>
</organism>
<dbReference type="GO" id="GO:0046819">
    <property type="term" value="P:protein secretion by the type V secretion system"/>
    <property type="evidence" value="ECO:0007669"/>
    <property type="project" value="TreeGrafter"/>
</dbReference>
<dbReference type="GO" id="GO:0098046">
    <property type="term" value="C:type V protein secretion system complex"/>
    <property type="evidence" value="ECO:0007669"/>
    <property type="project" value="TreeGrafter"/>
</dbReference>
<dbReference type="EMBL" id="JABFCX010000002">
    <property type="protein sequence ID" value="NNU15103.1"/>
    <property type="molecule type" value="Genomic_DNA"/>
</dbReference>
<evidence type="ECO:0000256" key="1">
    <source>
        <dbReference type="SAM" id="MobiDB-lite"/>
    </source>
</evidence>
<dbReference type="AlphaFoldDB" id="A0A7Y3RJ97"/>
<feature type="region of interest" description="Disordered" evidence="1">
    <location>
        <begin position="1"/>
        <end position="20"/>
    </location>
</feature>
<feature type="domain" description="Haemolysin activator HlyB C-terminal" evidence="2">
    <location>
        <begin position="152"/>
        <end position="440"/>
    </location>
</feature>
<reference evidence="3 4" key="1">
    <citation type="submission" date="2020-05" db="EMBL/GenBank/DDBJ databases">
        <title>Parvularcula mediterraneae sp. nov., isolated from polypropylene straw from shallow seawater of the seashore of Laganas in Zakynthos island, Greece.</title>
        <authorList>
            <person name="Szabo I."/>
            <person name="Al-Omari J."/>
            <person name="Rado J."/>
            <person name="Szerdahelyi G.S."/>
        </authorList>
    </citation>
    <scope>NUCLEOTIDE SEQUENCE [LARGE SCALE GENOMIC DNA]</scope>
    <source>
        <strain evidence="3 4">ZS-1/3</strain>
    </source>
</reference>
<dbReference type="Gene3D" id="2.40.160.50">
    <property type="entry name" value="membrane protein fhac: a member of the omp85/tpsb transporter family"/>
    <property type="match status" value="1"/>
</dbReference>
<dbReference type="InterPro" id="IPR005565">
    <property type="entry name" value="Hemolysn_activator_HlyB_C"/>
</dbReference>
<name>A0A7Y3RJ97_9PROT</name>
<dbReference type="Pfam" id="PF03865">
    <property type="entry name" value="ShlB"/>
    <property type="match status" value="1"/>
</dbReference>
<proteinExistence type="predicted"/>
<evidence type="ECO:0000313" key="3">
    <source>
        <dbReference type="EMBL" id="NNU15103.1"/>
    </source>
</evidence>
<accession>A0A7Y3RJ97</accession>
<comment type="caution">
    <text evidence="3">The sequence shown here is derived from an EMBL/GenBank/DDBJ whole genome shotgun (WGS) entry which is preliminary data.</text>
</comment>
<protein>
    <submittedName>
        <fullName evidence="3">ShlB/FhaC/HecB family hemolysin secretion/activation protein</fullName>
    </submittedName>
</protein>
<dbReference type="PANTHER" id="PTHR34597">
    <property type="entry name" value="SLR1661 PROTEIN"/>
    <property type="match status" value="1"/>
</dbReference>
<dbReference type="GO" id="GO:0008320">
    <property type="term" value="F:protein transmembrane transporter activity"/>
    <property type="evidence" value="ECO:0007669"/>
    <property type="project" value="TreeGrafter"/>
</dbReference>
<dbReference type="Proteomes" id="UP000536835">
    <property type="component" value="Unassembled WGS sequence"/>
</dbReference>
<dbReference type="PANTHER" id="PTHR34597:SF6">
    <property type="entry name" value="BLR6126 PROTEIN"/>
    <property type="match status" value="1"/>
</dbReference>
<evidence type="ECO:0000313" key="4">
    <source>
        <dbReference type="Proteomes" id="UP000536835"/>
    </source>
</evidence>
<dbReference type="InterPro" id="IPR051544">
    <property type="entry name" value="TPS_OM_transporter"/>
</dbReference>
<keyword evidence="4" id="KW-1185">Reference proteome</keyword>
<gene>
    <name evidence="3" type="ORF">HK107_02035</name>
</gene>
<sequence length="494" mass="53593">MLAQEGRTSEPDRPKRAGSRVVLAGGPTVCAAEEAPRPEQISLHADSFLRLAESYRGPAQRLGLLPGSACGEESHLAGVPAGRAPRFTVAARSDAVSKRTETALRRLAPFAWPAALARAEELLGGPVLVTLTPPACSGCPEGAKVEPLPRTFSLSALVSNDASVFTGRKRARLRGEVESLFRHGDAFSSGFVTSLEEGQAWFGFGEYKTPVFGSNFKVGYDFFRSRIRPGTDFLRDIDFIIRGQTDSLFLELPTFERGSLETSVTVDLTRDEFNLKRTTTPPVYDVNWSVGSEWSNDVDYGKRISTNLTFGGRVGVDIFDATDPMDVKASTSQLDPRFWMASVGAEIDWHMAGKWHFMATGYAQQTNKPVSQQCEYGGTDIGRGYDPLEASGDDCVIGLIEIFRDQKDVPEWFLEVGPFLAVDYGFLKLKPGAGAGLQAGAGSVERSSVSVGVRGTWGDKLDTDLLVGFPIQSSGLPEGFADDTRLIFSVAMEF</sequence>